<organism evidence="5 6">
    <name type="scientific">Tilletia walkeri</name>
    <dbReference type="NCBI Taxonomy" id="117179"/>
    <lineage>
        <taxon>Eukaryota</taxon>
        <taxon>Fungi</taxon>
        <taxon>Dikarya</taxon>
        <taxon>Basidiomycota</taxon>
        <taxon>Ustilaginomycotina</taxon>
        <taxon>Exobasidiomycetes</taxon>
        <taxon>Tilletiales</taxon>
        <taxon>Tilletiaceae</taxon>
        <taxon>Tilletia</taxon>
    </lineage>
</organism>
<comment type="similarity">
    <text evidence="1 3">Belongs to the type-B carboxylesterase/lipase family.</text>
</comment>
<comment type="caution">
    <text evidence="5">The sequence shown here is derived from an EMBL/GenBank/DDBJ whole genome shotgun (WGS) entry which is preliminary data.</text>
</comment>
<keyword evidence="2 3" id="KW-0378">Hydrolase</keyword>
<evidence type="ECO:0000256" key="1">
    <source>
        <dbReference type="ARBA" id="ARBA00005964"/>
    </source>
</evidence>
<sequence length="597" mass="64956">MASSALGCTGPFCAQQIGLIRDPVVNILQSKLVGFSQNVDGRPLDFFLGVRYAKPPIGSLRFARPQKLDPWNGTVMAKQYGSSCLQNIPVGDYAEDCLFLNVIRPSGYTASSKLPVLLFVHGYVLEKLQDRNFVFMSSVLTAQVSDSGSFQFGSGKDNNGSRIVAESMHAGSPVIWISINYRLGAFGFLGGSSMLSAAKAGTAVLNAGMFDTRMALKWVQRNIAAFGGDPTRVTLMGQSSGAFITGNMLLARRGNNHNLFHAAIMQSGSPGSASTLPPDHPRLDQTFVDISIALGCPPAPSDVSCLKSISSSALAAAANNVTQFFWVQPQTGLLPYMPVQDFQVDGFFFPSAPHLLVSRGQFADVPVLSGCDYDEGTKGAPQNLNTSADFAQWLRAVAIPVANSTRVDRVVAQILKIFPDDVTFGAPYYREPTRVSAGTTNITDPYYAPATNQFKRAAAFYGAWRYEAPHRKFLLKKAAAGQRGIWSYRFAQQDLDGSAAEGVGHSSELAYIFGNTTEHSSVNLYSPLSKLMQRAWISFATHKDPRMLDNLHWPEFTGEHRAMIQFQGMATRIVKEDFREDQLAYIKSKEAAAVLSS</sequence>
<dbReference type="EC" id="3.1.1.-" evidence="3"/>
<evidence type="ECO:0000256" key="2">
    <source>
        <dbReference type="ARBA" id="ARBA00022801"/>
    </source>
</evidence>
<evidence type="ECO:0000259" key="4">
    <source>
        <dbReference type="Pfam" id="PF00135"/>
    </source>
</evidence>
<name>A0A8X7T6J7_9BASI</name>
<proteinExistence type="inferred from homology"/>
<dbReference type="SUPFAM" id="SSF53474">
    <property type="entry name" value="alpha/beta-Hydrolases"/>
    <property type="match status" value="1"/>
</dbReference>
<reference evidence="5" key="2">
    <citation type="journal article" date="2019" name="IMA Fungus">
        <title>Genome sequencing and comparison of five Tilletia species to identify candidate genes for the detection of regulated species infecting wheat.</title>
        <authorList>
            <person name="Nguyen H.D.T."/>
            <person name="Sultana T."/>
            <person name="Kesanakurti P."/>
            <person name="Hambleton S."/>
        </authorList>
    </citation>
    <scope>NUCLEOTIDE SEQUENCE</scope>
    <source>
        <strain evidence="5">DAOMC 236422</strain>
    </source>
</reference>
<dbReference type="InterPro" id="IPR050309">
    <property type="entry name" value="Type-B_Carboxylest/Lipase"/>
</dbReference>
<protein>
    <recommendedName>
        <fullName evidence="3">Carboxylic ester hydrolase</fullName>
        <ecNumber evidence="3">3.1.1.-</ecNumber>
    </recommendedName>
</protein>
<dbReference type="InterPro" id="IPR019826">
    <property type="entry name" value="Carboxylesterase_B_AS"/>
</dbReference>
<keyword evidence="6" id="KW-1185">Reference proteome</keyword>
<dbReference type="Gene3D" id="3.40.50.1820">
    <property type="entry name" value="alpha/beta hydrolase"/>
    <property type="match status" value="1"/>
</dbReference>
<gene>
    <name evidence="5" type="ORF">A4X09_0g2963</name>
</gene>
<dbReference type="PROSITE" id="PS00122">
    <property type="entry name" value="CARBOXYLESTERASE_B_1"/>
    <property type="match status" value="1"/>
</dbReference>
<dbReference type="Proteomes" id="UP000078113">
    <property type="component" value="Unassembled WGS sequence"/>
</dbReference>
<evidence type="ECO:0000313" key="6">
    <source>
        <dbReference type="Proteomes" id="UP000078113"/>
    </source>
</evidence>
<accession>A0A8X7T6J7</accession>
<dbReference type="InterPro" id="IPR002018">
    <property type="entry name" value="CarbesteraseB"/>
</dbReference>
<dbReference type="InterPro" id="IPR029058">
    <property type="entry name" value="AB_hydrolase_fold"/>
</dbReference>
<dbReference type="EMBL" id="LWDG02000096">
    <property type="protein sequence ID" value="KAE8269388.1"/>
    <property type="molecule type" value="Genomic_DNA"/>
</dbReference>
<dbReference type="Pfam" id="PF00135">
    <property type="entry name" value="COesterase"/>
    <property type="match status" value="2"/>
</dbReference>
<feature type="domain" description="Carboxylesterase type B" evidence="4">
    <location>
        <begin position="148"/>
        <end position="571"/>
    </location>
</feature>
<dbReference type="PANTHER" id="PTHR11559">
    <property type="entry name" value="CARBOXYLESTERASE"/>
    <property type="match status" value="1"/>
</dbReference>
<feature type="domain" description="Carboxylesterase type B" evidence="4">
    <location>
        <begin position="22"/>
        <end position="124"/>
    </location>
</feature>
<dbReference type="AlphaFoldDB" id="A0A8X7T6J7"/>
<evidence type="ECO:0000313" key="5">
    <source>
        <dbReference type="EMBL" id="KAE8269388.1"/>
    </source>
</evidence>
<reference evidence="5" key="1">
    <citation type="submission" date="2016-04" db="EMBL/GenBank/DDBJ databases">
        <authorList>
            <person name="Nguyen H.D."/>
            <person name="Samba Siva P."/>
            <person name="Cullis J."/>
            <person name="Levesque C.A."/>
            <person name="Hambleton S."/>
        </authorList>
    </citation>
    <scope>NUCLEOTIDE SEQUENCE</scope>
    <source>
        <strain evidence="5">DAOMC 236422</strain>
    </source>
</reference>
<dbReference type="PROSITE" id="PS00941">
    <property type="entry name" value="CARBOXYLESTERASE_B_2"/>
    <property type="match status" value="1"/>
</dbReference>
<dbReference type="InterPro" id="IPR019819">
    <property type="entry name" value="Carboxylesterase_B_CS"/>
</dbReference>
<dbReference type="GO" id="GO:0016787">
    <property type="term" value="F:hydrolase activity"/>
    <property type="evidence" value="ECO:0007669"/>
    <property type="project" value="UniProtKB-KW"/>
</dbReference>
<evidence type="ECO:0000256" key="3">
    <source>
        <dbReference type="RuleBase" id="RU361235"/>
    </source>
</evidence>